<comment type="caution">
    <text evidence="5">The sequence shown here is derived from an EMBL/GenBank/DDBJ whole genome shotgun (WGS) entry which is preliminary data.</text>
</comment>
<dbReference type="PROSITE" id="PS51332">
    <property type="entry name" value="B12_BINDING"/>
    <property type="match status" value="1"/>
</dbReference>
<dbReference type="Gene3D" id="1.10.1240.10">
    <property type="entry name" value="Methionine synthase domain"/>
    <property type="match status" value="1"/>
</dbReference>
<feature type="domain" description="HTH merR-type" evidence="3">
    <location>
        <begin position="10"/>
        <end position="77"/>
    </location>
</feature>
<evidence type="ECO:0000313" key="5">
    <source>
        <dbReference type="EMBL" id="MDF3299223.1"/>
    </source>
</evidence>
<dbReference type="Gene3D" id="1.10.1660.10">
    <property type="match status" value="1"/>
</dbReference>
<evidence type="ECO:0000313" key="6">
    <source>
        <dbReference type="Proteomes" id="UP001221150"/>
    </source>
</evidence>
<evidence type="ECO:0000256" key="2">
    <source>
        <dbReference type="SAM" id="MobiDB-lite"/>
    </source>
</evidence>
<dbReference type="InterPro" id="IPR000551">
    <property type="entry name" value="MerR-type_HTH_dom"/>
</dbReference>
<dbReference type="InterPro" id="IPR006158">
    <property type="entry name" value="Cobalamin-bd"/>
</dbReference>
<feature type="region of interest" description="Disordered" evidence="2">
    <location>
        <begin position="124"/>
        <end position="188"/>
    </location>
</feature>
<dbReference type="PANTHER" id="PTHR30204">
    <property type="entry name" value="REDOX-CYCLING DRUG-SENSING TRANSCRIPTIONAL ACTIVATOR SOXR"/>
    <property type="match status" value="1"/>
</dbReference>
<name>A0ABT6A421_9ACTN</name>
<organism evidence="5 6">
    <name type="scientific">Streptomyces tropicalis</name>
    <dbReference type="NCBI Taxonomy" id="3034234"/>
    <lineage>
        <taxon>Bacteria</taxon>
        <taxon>Bacillati</taxon>
        <taxon>Actinomycetota</taxon>
        <taxon>Actinomycetes</taxon>
        <taxon>Kitasatosporales</taxon>
        <taxon>Streptomycetaceae</taxon>
        <taxon>Streptomyces</taxon>
    </lineage>
</organism>
<dbReference type="InterPro" id="IPR036594">
    <property type="entry name" value="Meth_synthase_dom"/>
</dbReference>
<dbReference type="Gene3D" id="3.40.50.280">
    <property type="entry name" value="Cobalamin-binding domain"/>
    <property type="match status" value="1"/>
</dbReference>
<keyword evidence="6" id="KW-1185">Reference proteome</keyword>
<accession>A0ABT6A421</accession>
<dbReference type="InterPro" id="IPR047057">
    <property type="entry name" value="MerR_fam"/>
</dbReference>
<dbReference type="InterPro" id="IPR009061">
    <property type="entry name" value="DNA-bd_dom_put_sf"/>
</dbReference>
<dbReference type="SUPFAM" id="SSF46955">
    <property type="entry name" value="Putative DNA-binding domain"/>
    <property type="match status" value="1"/>
</dbReference>
<dbReference type="PROSITE" id="PS50937">
    <property type="entry name" value="HTH_MERR_2"/>
    <property type="match status" value="1"/>
</dbReference>
<feature type="domain" description="B12-binding" evidence="4">
    <location>
        <begin position="276"/>
        <end position="407"/>
    </location>
</feature>
<dbReference type="Pfam" id="PF13411">
    <property type="entry name" value="MerR_1"/>
    <property type="match status" value="1"/>
</dbReference>
<reference evidence="5 6" key="1">
    <citation type="submission" date="2023-03" db="EMBL/GenBank/DDBJ databases">
        <title>Draft genome sequence of Streptomyces sp. K1PA1 isolated from peat swamp forest in Thailand.</title>
        <authorList>
            <person name="Klaysubun C."/>
            <person name="Duangmal K."/>
        </authorList>
    </citation>
    <scope>NUCLEOTIDE SEQUENCE [LARGE SCALE GENOMIC DNA]</scope>
    <source>
        <strain evidence="5 6">K1PA1</strain>
    </source>
</reference>
<dbReference type="RefSeq" id="WP_276108756.1">
    <property type="nucleotide sequence ID" value="NZ_JARJBB010000004.1"/>
</dbReference>
<proteinExistence type="predicted"/>
<feature type="compositionally biased region" description="Low complexity" evidence="2">
    <location>
        <begin position="164"/>
        <end position="175"/>
    </location>
</feature>
<feature type="region of interest" description="Disordered" evidence="2">
    <location>
        <begin position="79"/>
        <end position="108"/>
    </location>
</feature>
<dbReference type="PANTHER" id="PTHR30204:SF97">
    <property type="entry name" value="MERR FAMILY REGULATORY PROTEIN"/>
    <property type="match status" value="1"/>
</dbReference>
<dbReference type="InterPro" id="IPR003759">
    <property type="entry name" value="Cbl-bd_cap"/>
</dbReference>
<dbReference type="SMART" id="SM00422">
    <property type="entry name" value="HTH_MERR"/>
    <property type="match status" value="1"/>
</dbReference>
<dbReference type="Proteomes" id="UP001221150">
    <property type="component" value="Unassembled WGS sequence"/>
</dbReference>
<keyword evidence="1" id="KW-0238">DNA-binding</keyword>
<dbReference type="Pfam" id="PF02607">
    <property type="entry name" value="B12-binding_2"/>
    <property type="match status" value="1"/>
</dbReference>
<dbReference type="EMBL" id="JARJBB010000004">
    <property type="protein sequence ID" value="MDF3299223.1"/>
    <property type="molecule type" value="Genomic_DNA"/>
</dbReference>
<evidence type="ECO:0000259" key="4">
    <source>
        <dbReference type="PROSITE" id="PS51332"/>
    </source>
</evidence>
<dbReference type="SUPFAM" id="SSF52242">
    <property type="entry name" value="Cobalamin (vitamin B12)-binding domain"/>
    <property type="match status" value="1"/>
</dbReference>
<feature type="compositionally biased region" description="Low complexity" evidence="2">
    <location>
        <begin position="137"/>
        <end position="157"/>
    </location>
</feature>
<evidence type="ECO:0000259" key="3">
    <source>
        <dbReference type="PROSITE" id="PS50937"/>
    </source>
</evidence>
<gene>
    <name evidence="5" type="ORF">P3H78_11355</name>
</gene>
<sequence>MAAAPGVGVTTGLLARRLGVSPTTLRSWDRRYGLGPAARADGRHRRWTPDDVAMMQEMCRLTASGVPPAEAARAAREFAEARTAGDAGPAVPEVPAGTAGPVDGTARAATGTSGTVAVAAATVAGAEGTPPGGGRTPAGAEGTSAGAEGVAARDAAPSDPPRAGRPAGAVPADGTGRPGGGTPPGDVRQECRGLARAAVRLDGAAVQEQVMAAVRAYGLVAAWEEVLAPALRAVGRKWQSSDDRYVEVEHLLSWHVSATLRQVYVRSALEGHPADAGPVVLAGLPGEYHTLPIEALCAALAERGVPVLMLGGAVPAEALVATVERVGPAAVALWSQSRSTASLALASHVAAIRWGVRGARRQSRVLLLGPGWDRGVRAAGLGHPRDLREALTALCADGSAPAGPRLG</sequence>
<dbReference type="InterPro" id="IPR036724">
    <property type="entry name" value="Cobalamin-bd_sf"/>
</dbReference>
<evidence type="ECO:0000256" key="1">
    <source>
        <dbReference type="ARBA" id="ARBA00023125"/>
    </source>
</evidence>
<protein>
    <submittedName>
        <fullName evidence="5">MerR family transcriptional regulator</fullName>
    </submittedName>
</protein>